<reference evidence="3 4" key="1">
    <citation type="submission" date="2020-07" db="EMBL/GenBank/DDBJ databases">
        <title>Sequencing the genomes of 1000 actinobacteria strains.</title>
        <authorList>
            <person name="Klenk H.-P."/>
        </authorList>
    </citation>
    <scope>NUCLEOTIDE SEQUENCE [LARGE SCALE GENOMIC DNA]</scope>
    <source>
        <strain evidence="3 4">DSM 43461</strain>
    </source>
</reference>
<evidence type="ECO:0000313" key="3">
    <source>
        <dbReference type="EMBL" id="NYE17881.1"/>
    </source>
</evidence>
<dbReference type="RefSeq" id="WP_179838157.1">
    <property type="nucleotide sequence ID" value="NZ_BMRD01000003.1"/>
</dbReference>
<sequence>MALAVAGTAGGLTLLSGGAVAVAATAATHAEAATTTADRAAVCRYEVTARSGLAVRTGPGVRFRKVGSLPYRKHISADCKSSGWTQLRGSVPPAWIGRWVSRAYLKPITPIRVCRYEVTARSGLAVRNGPGTRFKRVGTLAYRLHISADCKNSGWTQLRGSVPPALIGKWVSRTYLKPIRPSGGVSAGGGGTSMSSFPMLAGAGLGVLALGGGIVVVARRRQVKGVS</sequence>
<dbReference type="Gene3D" id="2.30.30.40">
    <property type="entry name" value="SH3 Domains"/>
    <property type="match status" value="2"/>
</dbReference>
<keyword evidence="2" id="KW-0732">Signal</keyword>
<feature type="transmembrane region" description="Helical" evidence="1">
    <location>
        <begin position="197"/>
        <end position="218"/>
    </location>
</feature>
<evidence type="ECO:0000256" key="2">
    <source>
        <dbReference type="SAM" id="SignalP"/>
    </source>
</evidence>
<evidence type="ECO:0000256" key="1">
    <source>
        <dbReference type="SAM" id="Phobius"/>
    </source>
</evidence>
<protein>
    <submittedName>
        <fullName evidence="3">Uncharacterized protein YraI</fullName>
    </submittedName>
</protein>
<feature type="chain" id="PRO_5031550963" evidence="2">
    <location>
        <begin position="33"/>
        <end position="227"/>
    </location>
</feature>
<keyword evidence="1" id="KW-0812">Transmembrane</keyword>
<organism evidence="3 4">
    <name type="scientific">Actinomadura citrea</name>
    <dbReference type="NCBI Taxonomy" id="46158"/>
    <lineage>
        <taxon>Bacteria</taxon>
        <taxon>Bacillati</taxon>
        <taxon>Actinomycetota</taxon>
        <taxon>Actinomycetes</taxon>
        <taxon>Streptosporangiales</taxon>
        <taxon>Thermomonosporaceae</taxon>
        <taxon>Actinomadura</taxon>
    </lineage>
</organism>
<comment type="caution">
    <text evidence="3">The sequence shown here is derived from an EMBL/GenBank/DDBJ whole genome shotgun (WGS) entry which is preliminary data.</text>
</comment>
<gene>
    <name evidence="3" type="ORF">BJ999_008177</name>
</gene>
<name>A0A7Y9GJW2_9ACTN</name>
<evidence type="ECO:0000313" key="4">
    <source>
        <dbReference type="Proteomes" id="UP000591272"/>
    </source>
</evidence>
<accession>A0A7Y9GJW2</accession>
<dbReference type="Proteomes" id="UP000591272">
    <property type="component" value="Unassembled WGS sequence"/>
</dbReference>
<keyword evidence="4" id="KW-1185">Reference proteome</keyword>
<feature type="signal peptide" evidence="2">
    <location>
        <begin position="1"/>
        <end position="32"/>
    </location>
</feature>
<keyword evidence="1" id="KW-1133">Transmembrane helix</keyword>
<dbReference type="EMBL" id="JACCBT010000001">
    <property type="protein sequence ID" value="NYE17881.1"/>
    <property type="molecule type" value="Genomic_DNA"/>
</dbReference>
<proteinExistence type="predicted"/>
<keyword evidence="1" id="KW-0472">Membrane</keyword>
<dbReference type="AlphaFoldDB" id="A0A7Y9GJW2"/>